<evidence type="ECO:0000313" key="9">
    <source>
        <dbReference type="EMBL" id="KAJ7314286.1"/>
    </source>
</evidence>
<dbReference type="GO" id="GO:0050660">
    <property type="term" value="F:flavin adenine dinucleotide binding"/>
    <property type="evidence" value="ECO:0007669"/>
    <property type="project" value="InterPro"/>
</dbReference>
<dbReference type="GO" id="GO:0016614">
    <property type="term" value="F:oxidoreductase activity, acting on CH-OH group of donors"/>
    <property type="evidence" value="ECO:0007669"/>
    <property type="project" value="InterPro"/>
</dbReference>
<dbReference type="PANTHER" id="PTHR11552:SF147">
    <property type="entry name" value="CHOLINE DEHYDROGENASE, MITOCHONDRIAL"/>
    <property type="match status" value="1"/>
</dbReference>
<dbReference type="Proteomes" id="UP001218218">
    <property type="component" value="Unassembled WGS sequence"/>
</dbReference>
<dbReference type="SUPFAM" id="SSF51905">
    <property type="entry name" value="FAD/NAD(P)-binding domain"/>
    <property type="match status" value="1"/>
</dbReference>
<accession>A0AAD7ED21</accession>
<evidence type="ECO:0000259" key="8">
    <source>
        <dbReference type="PROSITE" id="PS00624"/>
    </source>
</evidence>
<feature type="signal peptide" evidence="7">
    <location>
        <begin position="1"/>
        <end position="24"/>
    </location>
</feature>
<dbReference type="InterPro" id="IPR036188">
    <property type="entry name" value="FAD/NAD-bd_sf"/>
</dbReference>
<comment type="cofactor">
    <cofactor evidence="1 6">
        <name>FAD</name>
        <dbReference type="ChEBI" id="CHEBI:57692"/>
    </cofactor>
</comment>
<keyword evidence="10" id="KW-1185">Reference proteome</keyword>
<comment type="similarity">
    <text evidence="2">Belongs to the GMC oxidoreductase family.</text>
</comment>
<dbReference type="PANTHER" id="PTHR11552">
    <property type="entry name" value="GLUCOSE-METHANOL-CHOLINE GMC OXIDOREDUCTASE"/>
    <property type="match status" value="1"/>
</dbReference>
<evidence type="ECO:0000256" key="7">
    <source>
        <dbReference type="SAM" id="SignalP"/>
    </source>
</evidence>
<proteinExistence type="inferred from homology"/>
<dbReference type="AlphaFoldDB" id="A0AAD7ED21"/>
<organism evidence="9 10">
    <name type="scientific">Mycena albidolilacea</name>
    <dbReference type="NCBI Taxonomy" id="1033008"/>
    <lineage>
        <taxon>Eukaryota</taxon>
        <taxon>Fungi</taxon>
        <taxon>Dikarya</taxon>
        <taxon>Basidiomycota</taxon>
        <taxon>Agaricomycotina</taxon>
        <taxon>Agaricomycetes</taxon>
        <taxon>Agaricomycetidae</taxon>
        <taxon>Agaricales</taxon>
        <taxon>Marasmiineae</taxon>
        <taxon>Mycenaceae</taxon>
        <taxon>Mycena</taxon>
    </lineage>
</organism>
<evidence type="ECO:0000256" key="3">
    <source>
        <dbReference type="ARBA" id="ARBA00022630"/>
    </source>
</evidence>
<feature type="binding site" evidence="6">
    <location>
        <begin position="126"/>
        <end position="129"/>
    </location>
    <ligand>
        <name>FAD</name>
        <dbReference type="ChEBI" id="CHEBI:57692"/>
    </ligand>
</feature>
<gene>
    <name evidence="9" type="ORF">DFH08DRAFT_917921</name>
</gene>
<evidence type="ECO:0000256" key="1">
    <source>
        <dbReference type="ARBA" id="ARBA00001974"/>
    </source>
</evidence>
<dbReference type="InterPro" id="IPR012132">
    <property type="entry name" value="GMC_OxRdtase"/>
</dbReference>
<sequence>MFKFKFKFKFKALLALSCLNACLGTIYDSVQDLPGLKYDFIIVGGGTAGLVVANRLTEIPSFSVLVLEAGVSNEGVLESTVPFFVNDLLSFNIYDWNYTLTPQPGLNGRVLPYYRARLLGGCSAHNIMVYTRGSKDDYDRYAKLTGDKRWSWDGIFPYFLKNEKWVRPADHHDTAGQYNPLVHSTYGLNPVSLSGHPWPVGPRIIQATQELPHAYPFNLDMNSGKPLGVGWLQSTIGGGQRSTSATSYLAPQYAKRKNLHVLLHAQVTNLVNSSYSKGKLEFGGVQFLQPGSPPYTAKATKEIILSAGPVGTPQILMHSGIGNKTALSALGIQSLLDLPSVGQNISDHPAVGLSWTVNSTKTLESLAPNSTAFNEAFAQWNSTRTGPFVMGGLTNLGWLRLDPDSPIFEEFPDPSAGSLSPHIELLFSAGRSGATGHHMGISAAVVSPISRGSITLKSNNPLDPPLIDPGYLTSEFDLYVARVGLQRAQEFVTAPVWNDYVIAPTVNITNFTTDELNTFIRNNAAPIAHLVGSAGMSSSDASYGVVNPDLLVKGANGLRIIDASVLPIVPGAHTQAATYAIAERGSDLVKASWL</sequence>
<dbReference type="PROSITE" id="PS00624">
    <property type="entry name" value="GMC_OXRED_2"/>
    <property type="match status" value="1"/>
</dbReference>
<protein>
    <submittedName>
        <fullName evidence="9">Alcohol oxidase</fullName>
    </submittedName>
</protein>
<dbReference type="InterPro" id="IPR007867">
    <property type="entry name" value="GMC_OxRtase_C"/>
</dbReference>
<dbReference type="EMBL" id="JARIHO010000068">
    <property type="protein sequence ID" value="KAJ7314286.1"/>
    <property type="molecule type" value="Genomic_DNA"/>
</dbReference>
<evidence type="ECO:0000256" key="6">
    <source>
        <dbReference type="PIRSR" id="PIRSR000137-2"/>
    </source>
</evidence>
<keyword evidence="4 6" id="KW-0274">FAD</keyword>
<feature type="domain" description="Glucose-methanol-choline oxidoreductase N-terminal" evidence="8">
    <location>
        <begin position="308"/>
        <end position="322"/>
    </location>
</feature>
<comment type="caution">
    <text evidence="9">The sequence shown here is derived from an EMBL/GenBank/DDBJ whole genome shotgun (WGS) entry which is preliminary data.</text>
</comment>
<evidence type="ECO:0000256" key="5">
    <source>
        <dbReference type="PIRSR" id="PIRSR000137-1"/>
    </source>
</evidence>
<keyword evidence="3" id="KW-0285">Flavoprotein</keyword>
<keyword evidence="7" id="KW-0732">Signal</keyword>
<feature type="active site" description="Proton acceptor" evidence="5">
    <location>
        <position position="573"/>
    </location>
</feature>
<feature type="chain" id="PRO_5042225169" evidence="7">
    <location>
        <begin position="25"/>
        <end position="594"/>
    </location>
</feature>
<reference evidence="9" key="1">
    <citation type="submission" date="2023-03" db="EMBL/GenBank/DDBJ databases">
        <title>Massive genome expansion in bonnet fungi (Mycena s.s.) driven by repeated elements and novel gene families across ecological guilds.</title>
        <authorList>
            <consortium name="Lawrence Berkeley National Laboratory"/>
            <person name="Harder C.B."/>
            <person name="Miyauchi S."/>
            <person name="Viragh M."/>
            <person name="Kuo A."/>
            <person name="Thoen E."/>
            <person name="Andreopoulos B."/>
            <person name="Lu D."/>
            <person name="Skrede I."/>
            <person name="Drula E."/>
            <person name="Henrissat B."/>
            <person name="Morin E."/>
            <person name="Kohler A."/>
            <person name="Barry K."/>
            <person name="LaButti K."/>
            <person name="Morin E."/>
            <person name="Salamov A."/>
            <person name="Lipzen A."/>
            <person name="Mereny Z."/>
            <person name="Hegedus B."/>
            <person name="Baldrian P."/>
            <person name="Stursova M."/>
            <person name="Weitz H."/>
            <person name="Taylor A."/>
            <person name="Grigoriev I.V."/>
            <person name="Nagy L.G."/>
            <person name="Martin F."/>
            <person name="Kauserud H."/>
        </authorList>
    </citation>
    <scope>NUCLEOTIDE SEQUENCE</scope>
    <source>
        <strain evidence="9">CBHHK002</strain>
    </source>
</reference>
<dbReference type="Gene3D" id="3.50.50.60">
    <property type="entry name" value="FAD/NAD(P)-binding domain"/>
    <property type="match status" value="1"/>
</dbReference>
<feature type="binding site" evidence="6">
    <location>
        <position position="267"/>
    </location>
    <ligand>
        <name>FAD</name>
        <dbReference type="ChEBI" id="CHEBI:57692"/>
    </ligand>
</feature>
<name>A0AAD7ED21_9AGAR</name>
<dbReference type="SUPFAM" id="SSF54373">
    <property type="entry name" value="FAD-linked reductases, C-terminal domain"/>
    <property type="match status" value="1"/>
</dbReference>
<dbReference type="InterPro" id="IPR000172">
    <property type="entry name" value="GMC_OxRdtase_N"/>
</dbReference>
<evidence type="ECO:0000256" key="2">
    <source>
        <dbReference type="ARBA" id="ARBA00010790"/>
    </source>
</evidence>
<feature type="active site" description="Proton donor" evidence="5">
    <location>
        <position position="529"/>
    </location>
</feature>
<evidence type="ECO:0000313" key="10">
    <source>
        <dbReference type="Proteomes" id="UP001218218"/>
    </source>
</evidence>
<evidence type="ECO:0000256" key="4">
    <source>
        <dbReference type="ARBA" id="ARBA00022827"/>
    </source>
</evidence>
<dbReference type="Gene3D" id="3.30.560.10">
    <property type="entry name" value="Glucose Oxidase, domain 3"/>
    <property type="match status" value="1"/>
</dbReference>
<dbReference type="PIRSF" id="PIRSF000137">
    <property type="entry name" value="Alcohol_oxidase"/>
    <property type="match status" value="1"/>
</dbReference>
<dbReference type="Pfam" id="PF00732">
    <property type="entry name" value="GMC_oxred_N"/>
    <property type="match status" value="1"/>
</dbReference>
<dbReference type="Pfam" id="PF05199">
    <property type="entry name" value="GMC_oxred_C"/>
    <property type="match status" value="1"/>
</dbReference>